<dbReference type="GO" id="GO:0016740">
    <property type="term" value="F:transferase activity"/>
    <property type="evidence" value="ECO:0007669"/>
    <property type="project" value="UniProtKB-KW"/>
</dbReference>
<name>A0A1K2HFP6_9NEIS</name>
<dbReference type="InterPro" id="IPR047324">
    <property type="entry name" value="LbH_gamma_CA-like"/>
</dbReference>
<organism evidence="1 2">
    <name type="scientific">Chitinimonas taiwanensis DSM 18899</name>
    <dbReference type="NCBI Taxonomy" id="1121279"/>
    <lineage>
        <taxon>Bacteria</taxon>
        <taxon>Pseudomonadati</taxon>
        <taxon>Pseudomonadota</taxon>
        <taxon>Betaproteobacteria</taxon>
        <taxon>Neisseriales</taxon>
        <taxon>Chitinibacteraceae</taxon>
        <taxon>Chitinimonas</taxon>
    </lineage>
</organism>
<keyword evidence="1" id="KW-0808">Transferase</keyword>
<sequence>MSVRPFKGVYPQVPASAYVDESAVVVGEVVLGENASIWPGAIVRGDVNHIHIGKDSNVQDLACLHVSHKRPEDPLGAPLIIGERVTIGHQVTLHGCTIGDECLIGIGTIVLDRAVIEPRVMIGAGSLVPPGKVLESGYLYVGRPAKAVRKLSEEEIAHFAYSAQHYIRLMRAHQDSQAE</sequence>
<keyword evidence="2" id="KW-1185">Reference proteome</keyword>
<evidence type="ECO:0000313" key="2">
    <source>
        <dbReference type="Proteomes" id="UP000186513"/>
    </source>
</evidence>
<dbReference type="EMBL" id="FPKR01000006">
    <property type="protein sequence ID" value="SFZ75688.1"/>
    <property type="molecule type" value="Genomic_DNA"/>
</dbReference>
<dbReference type="STRING" id="1121279.SAMN02745887_01687"/>
<dbReference type="PANTHER" id="PTHR13061">
    <property type="entry name" value="DYNACTIN SUBUNIT P25"/>
    <property type="match status" value="1"/>
</dbReference>
<accession>A0A1K2HFP6</accession>
<dbReference type="InterPro" id="IPR001451">
    <property type="entry name" value="Hexapep"/>
</dbReference>
<dbReference type="Proteomes" id="UP000186513">
    <property type="component" value="Unassembled WGS sequence"/>
</dbReference>
<dbReference type="Gene3D" id="2.160.10.10">
    <property type="entry name" value="Hexapeptide repeat proteins"/>
    <property type="match status" value="1"/>
</dbReference>
<gene>
    <name evidence="1" type="ORF">SAMN02745887_01687</name>
</gene>
<dbReference type="SUPFAM" id="SSF51161">
    <property type="entry name" value="Trimeric LpxA-like enzymes"/>
    <property type="match status" value="1"/>
</dbReference>
<dbReference type="InterPro" id="IPR011004">
    <property type="entry name" value="Trimer_LpxA-like_sf"/>
</dbReference>
<dbReference type="RefSeq" id="WP_072428213.1">
    <property type="nucleotide sequence ID" value="NZ_FPKR01000006.1"/>
</dbReference>
<dbReference type="Pfam" id="PF00132">
    <property type="entry name" value="Hexapep"/>
    <property type="match status" value="1"/>
</dbReference>
<dbReference type="AlphaFoldDB" id="A0A1K2HFP6"/>
<dbReference type="PANTHER" id="PTHR13061:SF56">
    <property type="entry name" value="PROTEIN YRDA"/>
    <property type="match status" value="1"/>
</dbReference>
<dbReference type="CDD" id="cd04645">
    <property type="entry name" value="LbH_gamma_CA_like"/>
    <property type="match status" value="1"/>
</dbReference>
<protein>
    <submittedName>
        <fullName evidence="1">Carbonic anhydrase or acetyltransferase, isoleucine patch superfamily</fullName>
    </submittedName>
</protein>
<dbReference type="InterPro" id="IPR050484">
    <property type="entry name" value="Transf_Hexapept/Carb_Anhydrase"/>
</dbReference>
<dbReference type="OrthoDB" id="9803036at2"/>
<proteinExistence type="predicted"/>
<reference evidence="1 2" key="1">
    <citation type="submission" date="2016-11" db="EMBL/GenBank/DDBJ databases">
        <authorList>
            <person name="Jaros S."/>
            <person name="Januszkiewicz K."/>
            <person name="Wedrychowicz H."/>
        </authorList>
    </citation>
    <scope>NUCLEOTIDE SEQUENCE [LARGE SCALE GENOMIC DNA]</scope>
    <source>
        <strain evidence="1 2">DSM 18899</strain>
    </source>
</reference>
<evidence type="ECO:0000313" key="1">
    <source>
        <dbReference type="EMBL" id="SFZ75688.1"/>
    </source>
</evidence>